<evidence type="ECO:0000313" key="3">
    <source>
        <dbReference type="Proteomes" id="UP001432322"/>
    </source>
</evidence>
<dbReference type="Proteomes" id="UP001432322">
    <property type="component" value="Unassembled WGS sequence"/>
</dbReference>
<accession>A0AAV5VKT6</accession>
<evidence type="ECO:0000256" key="1">
    <source>
        <dbReference type="SAM" id="Coils"/>
    </source>
</evidence>
<feature type="non-terminal residue" evidence="2">
    <location>
        <position position="1"/>
    </location>
</feature>
<feature type="coiled-coil region" evidence="1">
    <location>
        <begin position="201"/>
        <end position="231"/>
    </location>
</feature>
<keyword evidence="1" id="KW-0175">Coiled coil</keyword>
<reference evidence="2" key="1">
    <citation type="submission" date="2023-10" db="EMBL/GenBank/DDBJ databases">
        <title>Genome assembly of Pristionchus species.</title>
        <authorList>
            <person name="Yoshida K."/>
            <person name="Sommer R.J."/>
        </authorList>
    </citation>
    <scope>NUCLEOTIDE SEQUENCE</scope>
    <source>
        <strain evidence="2">RS5133</strain>
    </source>
</reference>
<protein>
    <submittedName>
        <fullName evidence="2">Uncharacterized protein</fullName>
    </submittedName>
</protein>
<organism evidence="2 3">
    <name type="scientific">Pristionchus fissidentatus</name>
    <dbReference type="NCBI Taxonomy" id="1538716"/>
    <lineage>
        <taxon>Eukaryota</taxon>
        <taxon>Metazoa</taxon>
        <taxon>Ecdysozoa</taxon>
        <taxon>Nematoda</taxon>
        <taxon>Chromadorea</taxon>
        <taxon>Rhabditida</taxon>
        <taxon>Rhabditina</taxon>
        <taxon>Diplogasteromorpha</taxon>
        <taxon>Diplogasteroidea</taxon>
        <taxon>Neodiplogasteridae</taxon>
        <taxon>Pristionchus</taxon>
    </lineage>
</organism>
<name>A0AAV5VKT6_9BILA</name>
<dbReference type="AlphaFoldDB" id="A0AAV5VKT6"/>
<dbReference type="EMBL" id="BTSY01000003">
    <property type="protein sequence ID" value="GMT18878.1"/>
    <property type="molecule type" value="Genomic_DNA"/>
</dbReference>
<keyword evidence="3" id="KW-1185">Reference proteome</keyword>
<proteinExistence type="predicted"/>
<evidence type="ECO:0000313" key="2">
    <source>
        <dbReference type="EMBL" id="GMT18878.1"/>
    </source>
</evidence>
<gene>
    <name evidence="2" type="ORF">PFISCL1PPCAC_10175</name>
</gene>
<sequence>LFTLIHCMYFIEKLKAVCGFDLPRMESRENLPAKSLKTTKYDENIAFIEDLWNYRYDGMEKRMSAASSDPLRNEYHKLFNCISRSNKMMKKLGKEKAFMWRLVECKENSIPEMEELILMINRRIPPTHPIPYMWNAEQQREVIGNLNMKWEEMVLQDYLSNLLPDDDESDNDVSFDEKYDIAKTKLSDISMRSIGVLFSQAREIKLNIRRLKDEVMSLEREERQLQRSIQETCTDLMEPFYYSTETPSSYIHLVPLSDPSAHRISVKSS</sequence>
<comment type="caution">
    <text evidence="2">The sequence shown here is derived from an EMBL/GenBank/DDBJ whole genome shotgun (WGS) entry which is preliminary data.</text>
</comment>